<name>A0ABU1IAZ7_9BURK</name>
<evidence type="ECO:0000313" key="2">
    <source>
        <dbReference type="Proteomes" id="UP001267710"/>
    </source>
</evidence>
<comment type="caution">
    <text evidence="1">The sequence shown here is derived from an EMBL/GenBank/DDBJ whole genome shotgun (WGS) entry which is preliminary data.</text>
</comment>
<gene>
    <name evidence="1" type="ORF">QE399_002036</name>
</gene>
<evidence type="ECO:0008006" key="3">
    <source>
        <dbReference type="Google" id="ProtNLM"/>
    </source>
</evidence>
<dbReference type="Proteomes" id="UP001267710">
    <property type="component" value="Unassembled WGS sequence"/>
</dbReference>
<organism evidence="1 2">
    <name type="scientific">Paracidovorax wautersii</name>
    <dbReference type="NCBI Taxonomy" id="1177982"/>
    <lineage>
        <taxon>Bacteria</taxon>
        <taxon>Pseudomonadati</taxon>
        <taxon>Pseudomonadota</taxon>
        <taxon>Betaproteobacteria</taxon>
        <taxon>Burkholderiales</taxon>
        <taxon>Comamonadaceae</taxon>
        <taxon>Paracidovorax</taxon>
    </lineage>
</organism>
<keyword evidence="2" id="KW-1185">Reference proteome</keyword>
<reference evidence="1 2" key="1">
    <citation type="submission" date="2023-08" db="EMBL/GenBank/DDBJ databases">
        <title>Functional and genomic diversity of the sorghum phyllosphere microbiome.</title>
        <authorList>
            <person name="Shade A."/>
        </authorList>
    </citation>
    <scope>NUCLEOTIDE SEQUENCE [LARGE SCALE GENOMIC DNA]</scope>
    <source>
        <strain evidence="1 2">SORGH_AS_0335</strain>
    </source>
</reference>
<dbReference type="EMBL" id="JAVIZX010000001">
    <property type="protein sequence ID" value="MDR6214347.1"/>
    <property type="molecule type" value="Genomic_DNA"/>
</dbReference>
<sequence length="135" mass="15120">MTPFPFPVRTECPPGACVCDRDALLQSPDAEGAKVLRLTREEEKRLVQRLENVQSLAELRRIEARLQEQLGIRLSITVSPNEVRTLRGIAILVHEQRGLCRKTRQALPAAIKKGMEQCPDIAYELLNEGGLFADS</sequence>
<accession>A0ABU1IAZ7</accession>
<dbReference type="RefSeq" id="WP_309828467.1">
    <property type="nucleotide sequence ID" value="NZ_JAVIZX010000001.1"/>
</dbReference>
<evidence type="ECO:0000313" key="1">
    <source>
        <dbReference type="EMBL" id="MDR6214347.1"/>
    </source>
</evidence>
<protein>
    <recommendedName>
        <fullName evidence="3">Ribosomal protein S3AE</fullName>
    </recommendedName>
</protein>
<proteinExistence type="predicted"/>